<reference evidence="1 2" key="1">
    <citation type="submission" date="2017-07" db="EMBL/GenBank/DDBJ databases">
        <title>Paenibacillus herberti R33 genome sequencing and assembly.</title>
        <authorList>
            <person name="Su W."/>
        </authorList>
    </citation>
    <scope>NUCLEOTIDE SEQUENCE [LARGE SCALE GENOMIC DNA]</scope>
    <source>
        <strain evidence="1 2">R33</strain>
    </source>
</reference>
<sequence length="142" mass="16858">MERRISLNITIQYDQLIYIYLKNQEKYIYFKGTKSSVKCYLQLDDGNNWIGIRIAKEYSYGGAPLFPEVGQIDYINFEGTVQEDEHNILITFDTNSKVYRELEQDCNLDLIPEGIYGIEIILWKANRDWKKEKIQKYIIVDI</sequence>
<evidence type="ECO:0000313" key="1">
    <source>
        <dbReference type="EMBL" id="OXM12977.1"/>
    </source>
</evidence>
<keyword evidence="2" id="KW-1185">Reference proteome</keyword>
<comment type="caution">
    <text evidence="1">The sequence shown here is derived from an EMBL/GenBank/DDBJ whole genome shotgun (WGS) entry which is preliminary data.</text>
</comment>
<protein>
    <submittedName>
        <fullName evidence="1">Uncharacterized protein</fullName>
    </submittedName>
</protein>
<dbReference type="EMBL" id="NMUQ01000008">
    <property type="protein sequence ID" value="OXM12977.1"/>
    <property type="molecule type" value="Genomic_DNA"/>
</dbReference>
<evidence type="ECO:0000313" key="2">
    <source>
        <dbReference type="Proteomes" id="UP000215145"/>
    </source>
</evidence>
<proteinExistence type="predicted"/>
<dbReference type="Proteomes" id="UP000215145">
    <property type="component" value="Unassembled WGS sequence"/>
</dbReference>
<gene>
    <name evidence="1" type="ORF">CGZ75_24245</name>
</gene>
<dbReference type="AlphaFoldDB" id="A0A229NSV0"/>
<organism evidence="1 2">
    <name type="scientific">Paenibacillus herberti</name>
    <dbReference type="NCBI Taxonomy" id="1619309"/>
    <lineage>
        <taxon>Bacteria</taxon>
        <taxon>Bacillati</taxon>
        <taxon>Bacillota</taxon>
        <taxon>Bacilli</taxon>
        <taxon>Bacillales</taxon>
        <taxon>Paenibacillaceae</taxon>
        <taxon>Paenibacillus</taxon>
    </lineage>
</organism>
<accession>A0A229NSV0</accession>
<name>A0A229NSV0_9BACL</name>